<sequence>MENPWFVFPYGGTDIVKPEDMKHEVDNTLSFIHLSRPLELRVADSLIKKILEVVQIMSAHKENILVFLVRPGLDIGTVHAGFEDIVDDMALEFACGTYEVHDTSNEGDWCKTPDHYLFIVKLLPVGKATPFKDLVPKCFQPCVLNFNRDNRKNLEFFVPTRSYKGEASAKAPDDFTDRSPSLHGESSGTDATDEKGDLDESTDAETSPANAPANSPSNKVPDFAIEDLDNQRVSHLEMTDVEKELLDGGLLDIPEDGEDGDDGEDEDHAGVGGGAEHGDDDDDDDGQDNEGAVGDEHEKEEGELSPKSSQDNAWEVVLTDSLPLTAAGTKSYGPDSRLEGFIDDHPLSKCTPPKLLIFDLRGFFLSARSVVKSDKSPSKHE</sequence>
<evidence type="ECO:0000313" key="2">
    <source>
        <dbReference type="EMBL" id="KAL3691237.1"/>
    </source>
</evidence>
<comment type="caution">
    <text evidence="2">The sequence shown here is derived from an EMBL/GenBank/DDBJ whole genome shotgun (WGS) entry which is preliminary data.</text>
</comment>
<feature type="compositionally biased region" description="Basic and acidic residues" evidence="1">
    <location>
        <begin position="294"/>
        <end position="304"/>
    </location>
</feature>
<feature type="compositionally biased region" description="Low complexity" evidence="1">
    <location>
        <begin position="207"/>
        <end position="218"/>
    </location>
</feature>
<reference evidence="2 3" key="1">
    <citation type="submission" date="2024-09" db="EMBL/GenBank/DDBJ databases">
        <title>Chromosome-scale assembly of Riccia sorocarpa.</title>
        <authorList>
            <person name="Paukszto L."/>
        </authorList>
    </citation>
    <scope>NUCLEOTIDE SEQUENCE [LARGE SCALE GENOMIC DNA]</scope>
    <source>
        <strain evidence="2">LP-2024</strain>
        <tissue evidence="2">Aerial parts of the thallus</tissue>
    </source>
</reference>
<feature type="region of interest" description="Disordered" evidence="1">
    <location>
        <begin position="250"/>
        <end position="315"/>
    </location>
</feature>
<dbReference type="Proteomes" id="UP001633002">
    <property type="component" value="Unassembled WGS sequence"/>
</dbReference>
<organism evidence="2 3">
    <name type="scientific">Riccia sorocarpa</name>
    <dbReference type="NCBI Taxonomy" id="122646"/>
    <lineage>
        <taxon>Eukaryota</taxon>
        <taxon>Viridiplantae</taxon>
        <taxon>Streptophyta</taxon>
        <taxon>Embryophyta</taxon>
        <taxon>Marchantiophyta</taxon>
        <taxon>Marchantiopsida</taxon>
        <taxon>Marchantiidae</taxon>
        <taxon>Marchantiales</taxon>
        <taxon>Ricciaceae</taxon>
        <taxon>Riccia</taxon>
    </lineage>
</organism>
<keyword evidence="3" id="KW-1185">Reference proteome</keyword>
<feature type="region of interest" description="Disordered" evidence="1">
    <location>
        <begin position="167"/>
        <end position="222"/>
    </location>
</feature>
<accession>A0ABD3HKX3</accession>
<evidence type="ECO:0000313" key="3">
    <source>
        <dbReference type="Proteomes" id="UP001633002"/>
    </source>
</evidence>
<dbReference type="AlphaFoldDB" id="A0ABD3HKX3"/>
<evidence type="ECO:0000256" key="1">
    <source>
        <dbReference type="SAM" id="MobiDB-lite"/>
    </source>
</evidence>
<feature type="compositionally biased region" description="Acidic residues" evidence="1">
    <location>
        <begin position="278"/>
        <end position="288"/>
    </location>
</feature>
<dbReference type="EMBL" id="JBJQOH010000003">
    <property type="protein sequence ID" value="KAL3691237.1"/>
    <property type="molecule type" value="Genomic_DNA"/>
</dbReference>
<protein>
    <submittedName>
        <fullName evidence="2">Uncharacterized protein</fullName>
    </submittedName>
</protein>
<name>A0ABD3HKX3_9MARC</name>
<proteinExistence type="predicted"/>
<feature type="compositionally biased region" description="Acidic residues" evidence="1">
    <location>
        <begin position="253"/>
        <end position="267"/>
    </location>
</feature>
<gene>
    <name evidence="2" type="ORF">R1sor_004888</name>
</gene>